<dbReference type="PIRSF" id="PIRSF000724">
    <property type="entry name" value="Pgk"/>
    <property type="match status" value="1"/>
</dbReference>
<evidence type="ECO:0000256" key="5">
    <source>
        <dbReference type="ARBA" id="ARBA00008982"/>
    </source>
</evidence>
<comment type="subcellular location">
    <subcellularLocation>
        <location evidence="3">Cytoplasm</location>
    </subcellularLocation>
</comment>
<dbReference type="PROSITE" id="PS00111">
    <property type="entry name" value="PGLYCERATE_KINASE"/>
    <property type="match status" value="1"/>
</dbReference>
<comment type="cofactor">
    <cofactor evidence="2">
        <name>Mg(2+)</name>
        <dbReference type="ChEBI" id="CHEBI:18420"/>
    </cofactor>
</comment>
<dbReference type="GO" id="GO:0043531">
    <property type="term" value="F:ADP binding"/>
    <property type="evidence" value="ECO:0007669"/>
    <property type="project" value="TreeGrafter"/>
</dbReference>
<keyword evidence="11 17" id="KW-0418">Kinase</keyword>
<dbReference type="EMBL" id="HBNR01077083">
    <property type="protein sequence ID" value="CAE4653514.1"/>
    <property type="molecule type" value="Transcribed_RNA"/>
</dbReference>
<keyword evidence="12 16" id="KW-0067">ATP-binding</keyword>
<dbReference type="EC" id="2.7.2.3" evidence="7 17"/>
<evidence type="ECO:0000256" key="15">
    <source>
        <dbReference type="PIRSR" id="PIRSR000724-1"/>
    </source>
</evidence>
<name>A0A7S4SR23_9DINO</name>
<evidence type="ECO:0000256" key="1">
    <source>
        <dbReference type="ARBA" id="ARBA00000642"/>
    </source>
</evidence>
<evidence type="ECO:0000256" key="13">
    <source>
        <dbReference type="ARBA" id="ARBA00022842"/>
    </source>
</evidence>
<dbReference type="GO" id="GO:0006096">
    <property type="term" value="P:glycolytic process"/>
    <property type="evidence" value="ECO:0007669"/>
    <property type="project" value="UniProtKB-UniPathway"/>
</dbReference>
<dbReference type="InterPro" id="IPR015824">
    <property type="entry name" value="Phosphoglycerate_kinase_N"/>
</dbReference>
<dbReference type="PRINTS" id="PR00477">
    <property type="entry name" value="PHGLYCKINASE"/>
</dbReference>
<comment type="similarity">
    <text evidence="5 17">Belongs to the phosphoglycerate kinase family.</text>
</comment>
<evidence type="ECO:0000313" key="19">
    <source>
        <dbReference type="EMBL" id="CAE4653514.1"/>
    </source>
</evidence>
<evidence type="ECO:0000256" key="9">
    <source>
        <dbReference type="ARBA" id="ARBA00022723"/>
    </source>
</evidence>
<evidence type="ECO:0000256" key="4">
    <source>
        <dbReference type="ARBA" id="ARBA00004838"/>
    </source>
</evidence>
<evidence type="ECO:0000256" key="7">
    <source>
        <dbReference type="ARBA" id="ARBA00013061"/>
    </source>
</evidence>
<feature type="binding site" evidence="15">
    <location>
        <begin position="89"/>
        <end position="92"/>
    </location>
    <ligand>
        <name>substrate</name>
    </ligand>
</feature>
<evidence type="ECO:0000256" key="17">
    <source>
        <dbReference type="RuleBase" id="RU000532"/>
    </source>
</evidence>
<feature type="binding site" evidence="15">
    <location>
        <position position="65"/>
    </location>
    <ligand>
        <name>(2R)-3-phosphoglycerate</name>
        <dbReference type="ChEBI" id="CHEBI:58272"/>
    </ligand>
</feature>
<feature type="binding site" evidence="15">
    <location>
        <begin position="47"/>
        <end position="49"/>
    </location>
    <ligand>
        <name>substrate</name>
    </ligand>
</feature>
<feature type="binding site" evidence="16">
    <location>
        <begin position="398"/>
        <end position="401"/>
    </location>
    <ligand>
        <name>ATP</name>
        <dbReference type="ChEBI" id="CHEBI:30616"/>
    </ligand>
</feature>
<evidence type="ECO:0000256" key="10">
    <source>
        <dbReference type="ARBA" id="ARBA00022741"/>
    </source>
</evidence>
<evidence type="ECO:0000256" key="12">
    <source>
        <dbReference type="ARBA" id="ARBA00022840"/>
    </source>
</evidence>
<sequence>MAQALLASISCPTLLSDSRPDHLSAMPAKLKIEDVDVSGKRVFMRVDFNVPQDKKDPTIITNTQRIDGALPTIKSVLERGAKSVVLASHLGRPDGCKVDKYSLAPVAKIVEEKLGKPVTFLSDCCGAEVEAACADPAPGSVFLLENLRFHVEEEGKGVDAEGNKMKADKDKVTEFRASIRKLADVYCNDAFGTAHRAHSSMVGEGFDVKCSGGLMSKELDAFAKVLETPAKPVLAILGGAKVSDKIQLIMNMLDKVNKMIIGGGMAYTFLKVNDGMAIGTSLYDEDGAKIVPDIMKKAQELGVEIILPVDFTISSKFGEDGEVKTATKEEGIPDGFMGLDCGEKSMAMNKKAVDESKTIIWNGPMGVFEMSKFEVGTKALMDAVVAATSAGTITVIGGGDTATACKKYDTEDKVTHCSTGGGASLELLEGKELPGVVALSDK</sequence>
<evidence type="ECO:0000256" key="3">
    <source>
        <dbReference type="ARBA" id="ARBA00004496"/>
    </source>
</evidence>
<evidence type="ECO:0000256" key="2">
    <source>
        <dbReference type="ARBA" id="ARBA00001946"/>
    </source>
</evidence>
<dbReference type="PANTHER" id="PTHR11406">
    <property type="entry name" value="PHOSPHOGLYCERATE KINASE"/>
    <property type="match status" value="1"/>
</dbReference>
<dbReference type="FunFam" id="3.40.50.1260:FF:000019">
    <property type="entry name" value="Phosphoglycerate kinase 1"/>
    <property type="match status" value="1"/>
</dbReference>
<dbReference type="Pfam" id="PF00162">
    <property type="entry name" value="PGK"/>
    <property type="match status" value="1"/>
</dbReference>
<feature type="binding site" evidence="15">
    <location>
        <position position="148"/>
    </location>
    <ligand>
        <name>(2R)-3-phosphoglycerate</name>
        <dbReference type="ChEBI" id="CHEBI:58272"/>
    </ligand>
</feature>
<gene>
    <name evidence="19" type="ORF">AMON00008_LOCUS54826</name>
</gene>
<dbReference type="GO" id="GO:0005829">
    <property type="term" value="C:cytosol"/>
    <property type="evidence" value="ECO:0007669"/>
    <property type="project" value="TreeGrafter"/>
</dbReference>
<keyword evidence="8 17" id="KW-0808">Transferase</keyword>
<evidence type="ECO:0000256" key="16">
    <source>
        <dbReference type="PIRSR" id="PIRSR000724-2"/>
    </source>
</evidence>
<keyword evidence="14" id="KW-0324">Glycolysis</keyword>
<comment type="catalytic activity">
    <reaction evidence="1 17">
        <text>(2R)-3-phosphoglycerate + ATP = (2R)-3-phospho-glyceroyl phosphate + ADP</text>
        <dbReference type="Rhea" id="RHEA:14801"/>
        <dbReference type="ChEBI" id="CHEBI:30616"/>
        <dbReference type="ChEBI" id="CHEBI:57604"/>
        <dbReference type="ChEBI" id="CHEBI:58272"/>
        <dbReference type="ChEBI" id="CHEBI:456216"/>
        <dbReference type="EC" id="2.7.2.3"/>
    </reaction>
</comment>
<reference evidence="19" key="1">
    <citation type="submission" date="2021-01" db="EMBL/GenBank/DDBJ databases">
        <authorList>
            <person name="Corre E."/>
            <person name="Pelletier E."/>
            <person name="Niang G."/>
            <person name="Scheremetjew M."/>
            <person name="Finn R."/>
            <person name="Kale V."/>
            <person name="Holt S."/>
            <person name="Cochrane G."/>
            <person name="Meng A."/>
            <person name="Brown T."/>
            <person name="Cohen L."/>
        </authorList>
    </citation>
    <scope>NUCLEOTIDE SEQUENCE</scope>
    <source>
        <strain evidence="19">CCMP3105</strain>
    </source>
</reference>
<protein>
    <recommendedName>
        <fullName evidence="7 17">Phosphoglycerate kinase</fullName>
        <ecNumber evidence="7 17">2.7.2.3</ecNumber>
    </recommendedName>
</protein>
<comment type="subunit">
    <text evidence="6 18">Monomer.</text>
</comment>
<dbReference type="GO" id="GO:0005524">
    <property type="term" value="F:ATP binding"/>
    <property type="evidence" value="ECO:0007669"/>
    <property type="project" value="UniProtKB-KW"/>
</dbReference>
<dbReference type="InterPro" id="IPR001576">
    <property type="entry name" value="Phosphoglycerate_kinase"/>
</dbReference>
<dbReference type="InterPro" id="IPR015911">
    <property type="entry name" value="Phosphoglycerate_kinase_CS"/>
</dbReference>
<dbReference type="AlphaFoldDB" id="A0A7S4SR23"/>
<dbReference type="SUPFAM" id="SSF53748">
    <property type="entry name" value="Phosphoglycerate kinase"/>
    <property type="match status" value="1"/>
</dbReference>
<dbReference type="FunFam" id="3.40.50.1260:FF:000031">
    <property type="entry name" value="Phosphoglycerate kinase 1"/>
    <property type="match status" value="1"/>
</dbReference>
<comment type="pathway">
    <text evidence="4 17">Carbohydrate degradation; glycolysis; pyruvate from D-glyceraldehyde 3-phosphate: step 2/5.</text>
</comment>
<dbReference type="HAMAP" id="MF_00145">
    <property type="entry name" value="Phosphoglyc_kinase"/>
    <property type="match status" value="1"/>
</dbReference>
<dbReference type="UniPathway" id="UPA00109">
    <property type="reaction ID" value="UER00185"/>
</dbReference>
<keyword evidence="13" id="KW-0460">Magnesium</keyword>
<proteinExistence type="inferred from homology"/>
<dbReference type="Gene3D" id="3.40.50.1260">
    <property type="entry name" value="Phosphoglycerate kinase, N-terminal domain"/>
    <property type="match status" value="3"/>
</dbReference>
<evidence type="ECO:0000256" key="18">
    <source>
        <dbReference type="RuleBase" id="RU000696"/>
    </source>
</evidence>
<evidence type="ECO:0000256" key="8">
    <source>
        <dbReference type="ARBA" id="ARBA00022679"/>
    </source>
</evidence>
<dbReference type="CDD" id="cd00318">
    <property type="entry name" value="Phosphoglycerate_kinase"/>
    <property type="match status" value="1"/>
</dbReference>
<dbReference type="GO" id="GO:0046872">
    <property type="term" value="F:metal ion binding"/>
    <property type="evidence" value="ECO:0007669"/>
    <property type="project" value="UniProtKB-KW"/>
</dbReference>
<keyword evidence="10" id="KW-0547">Nucleotide-binding</keyword>
<dbReference type="PANTHER" id="PTHR11406:SF0">
    <property type="entry name" value="PHOSPHOGLYCERATE KINASE"/>
    <property type="match status" value="1"/>
</dbReference>
<evidence type="ECO:0000256" key="11">
    <source>
        <dbReference type="ARBA" id="ARBA00022777"/>
    </source>
</evidence>
<dbReference type="GO" id="GO:0004618">
    <property type="term" value="F:phosphoglycerate kinase activity"/>
    <property type="evidence" value="ECO:0007669"/>
    <property type="project" value="UniProtKB-EC"/>
</dbReference>
<evidence type="ECO:0000256" key="6">
    <source>
        <dbReference type="ARBA" id="ARBA00011245"/>
    </source>
</evidence>
<dbReference type="GO" id="GO:0006094">
    <property type="term" value="P:gluconeogenesis"/>
    <property type="evidence" value="ECO:0007669"/>
    <property type="project" value="TreeGrafter"/>
</dbReference>
<organism evidence="19">
    <name type="scientific">Alexandrium monilatum</name>
    <dbReference type="NCBI Taxonomy" id="311494"/>
    <lineage>
        <taxon>Eukaryota</taxon>
        <taxon>Sar</taxon>
        <taxon>Alveolata</taxon>
        <taxon>Dinophyceae</taxon>
        <taxon>Gonyaulacales</taxon>
        <taxon>Pyrocystaceae</taxon>
        <taxon>Alexandrium</taxon>
    </lineage>
</organism>
<dbReference type="InterPro" id="IPR036043">
    <property type="entry name" value="Phosphoglycerate_kinase_sf"/>
</dbReference>
<evidence type="ECO:0000256" key="14">
    <source>
        <dbReference type="ARBA" id="ARBA00023152"/>
    </source>
</evidence>
<feature type="binding site" evidence="16">
    <location>
        <position position="338"/>
    </location>
    <ligand>
        <name>ATP</name>
        <dbReference type="ChEBI" id="CHEBI:30616"/>
    </ligand>
</feature>
<keyword evidence="9" id="KW-0479">Metal-binding</keyword>
<feature type="binding site" evidence="16">
    <location>
        <position position="245"/>
    </location>
    <ligand>
        <name>ATP</name>
        <dbReference type="ChEBI" id="CHEBI:30616"/>
    </ligand>
</feature>
<accession>A0A7S4SR23</accession>
<feature type="binding site" evidence="16">
    <location>
        <position position="369"/>
    </location>
    <ligand>
        <name>ATP</name>
        <dbReference type="ChEBI" id="CHEBI:30616"/>
    </ligand>
</feature>
<feature type="binding site" evidence="15">
    <location>
        <position position="196"/>
    </location>
    <ligand>
        <name>(2R)-3-phosphoglycerate</name>
        <dbReference type="ChEBI" id="CHEBI:58272"/>
    </ligand>
</feature>